<evidence type="ECO:0000259" key="7">
    <source>
        <dbReference type="PROSITE" id="PS51082"/>
    </source>
</evidence>
<dbReference type="InterPro" id="IPR036936">
    <property type="entry name" value="CRIB_dom_sf"/>
</dbReference>
<evidence type="ECO:0000313" key="8">
    <source>
        <dbReference type="EMBL" id="CAJ0932800.1"/>
    </source>
</evidence>
<dbReference type="SUPFAM" id="SSF47912">
    <property type="entry name" value="Wiscott-Aldrich syndrome protein, WASP, C-terminal domain"/>
    <property type="match status" value="2"/>
</dbReference>
<sequence>MRRLQRGSSSPSRRGAMDPAAGDSVPSKDRSSRGSSDAGRKSDTVDKSKGSRPSDPLRGKDVRILSDNTTTVAYINRQGGSIFQASEERVDNGSVYFTPKESLTGRSQRGKLSKSDIGSPTNFKHVTHVGLKAVPGFEPTLDLDKLFTMAGVKEEHLEDQELSRKIFSVLEKAGSLENVRKQTRRMTTVDRPSTRARLRSLSSSSITPSKRQNGLQQDSPHAAKMLAHGSPLCYLPSLSKVPPPMGTPPPFSHFQSIRSLPPMPPYLNELSQSFSPAANFPLRPLSKKSASPPQPGFTKNSKEMPPPLLPVAKCVTSETSLLSPPGHHCRNSNAFSPPSSLPHFVGSLDKINCIADTFPPSIPLMEPLIKLGDVPSPLPQLDNQNSQTIPPCIFQESLIPVNIPPPPTPPFSIKQSSQNPLCSIISQIKETNNPVSVQDTKASIKEPEQQNNPLFLDQIKQGVQLKSVTQPSKVENAESLNIVTALMDVIKRRHKAIHSSGNIGGLSTALQNAADKPLMPGKEATSVCRRGRFLETELTATFTLAFRQCASLLRRRRSGDAASTQRRRAPMFNIGDACVVLVAFFATCVVSDASVGRKKTLHVAFSVRPIFAGKRRTRRKTRAFLRAFARVLACVTRYVADARRRNANVNVALLDFSPTCLYQQVALRKNLAVP</sequence>
<feature type="compositionally biased region" description="Low complexity" evidence="5">
    <location>
        <begin position="199"/>
        <end position="211"/>
    </location>
</feature>
<dbReference type="Pfam" id="PF00786">
    <property type="entry name" value="PBD"/>
    <property type="match status" value="1"/>
</dbReference>
<protein>
    <recommendedName>
        <fullName evidence="10">CRIB domain-containing protein</fullName>
    </recommendedName>
</protein>
<dbReference type="PROSITE" id="PS50108">
    <property type="entry name" value="CRIB"/>
    <property type="match status" value="1"/>
</dbReference>
<dbReference type="Proteomes" id="UP001176940">
    <property type="component" value="Unassembled WGS sequence"/>
</dbReference>
<accession>A0ABN9L7G6</accession>
<dbReference type="EMBL" id="CAUEEQ010008883">
    <property type="protein sequence ID" value="CAJ0932800.1"/>
    <property type="molecule type" value="Genomic_DNA"/>
</dbReference>
<keyword evidence="2" id="KW-0963">Cytoplasm</keyword>
<keyword evidence="9" id="KW-1185">Reference proteome</keyword>
<dbReference type="PROSITE" id="PS51082">
    <property type="entry name" value="WH2"/>
    <property type="match status" value="1"/>
</dbReference>
<dbReference type="InterPro" id="IPR000095">
    <property type="entry name" value="CRIB_dom"/>
</dbReference>
<dbReference type="InterPro" id="IPR011026">
    <property type="entry name" value="WAS_C"/>
</dbReference>
<comment type="subcellular location">
    <subcellularLocation>
        <location evidence="1">Cytoplasm</location>
        <location evidence="1">Cytoskeleton</location>
    </subcellularLocation>
</comment>
<feature type="region of interest" description="Disordered" evidence="5">
    <location>
        <begin position="96"/>
        <end position="118"/>
    </location>
</feature>
<feature type="compositionally biased region" description="Polar residues" evidence="5">
    <location>
        <begin position="1"/>
        <end position="12"/>
    </location>
</feature>
<evidence type="ECO:0000256" key="2">
    <source>
        <dbReference type="ARBA" id="ARBA00022490"/>
    </source>
</evidence>
<evidence type="ECO:0000256" key="1">
    <source>
        <dbReference type="ARBA" id="ARBA00004245"/>
    </source>
</evidence>
<dbReference type="Gene3D" id="3.90.810.10">
    <property type="entry name" value="CRIB domain"/>
    <property type="match status" value="2"/>
</dbReference>
<keyword evidence="3" id="KW-0597">Phosphoprotein</keyword>
<evidence type="ECO:0000256" key="3">
    <source>
        <dbReference type="ARBA" id="ARBA00022553"/>
    </source>
</evidence>
<evidence type="ECO:0000256" key="5">
    <source>
        <dbReference type="SAM" id="MobiDB-lite"/>
    </source>
</evidence>
<gene>
    <name evidence="8" type="ORF">RIMI_LOCUS5254338</name>
</gene>
<feature type="domain" description="CRIB" evidence="6">
    <location>
        <begin position="117"/>
        <end position="130"/>
    </location>
</feature>
<dbReference type="InterPro" id="IPR003124">
    <property type="entry name" value="WH2_dom"/>
</dbReference>
<keyword evidence="4" id="KW-0206">Cytoskeleton</keyword>
<evidence type="ECO:0008006" key="10">
    <source>
        <dbReference type="Google" id="ProtNLM"/>
    </source>
</evidence>
<name>A0ABN9L7G6_9NEOB</name>
<evidence type="ECO:0000256" key="4">
    <source>
        <dbReference type="ARBA" id="ARBA00023212"/>
    </source>
</evidence>
<organism evidence="8 9">
    <name type="scientific">Ranitomeya imitator</name>
    <name type="common">mimic poison frog</name>
    <dbReference type="NCBI Taxonomy" id="111125"/>
    <lineage>
        <taxon>Eukaryota</taxon>
        <taxon>Metazoa</taxon>
        <taxon>Chordata</taxon>
        <taxon>Craniata</taxon>
        <taxon>Vertebrata</taxon>
        <taxon>Euteleostomi</taxon>
        <taxon>Amphibia</taxon>
        <taxon>Batrachia</taxon>
        <taxon>Anura</taxon>
        <taxon>Neobatrachia</taxon>
        <taxon>Hyloidea</taxon>
        <taxon>Dendrobatidae</taxon>
        <taxon>Dendrobatinae</taxon>
        <taxon>Ranitomeya</taxon>
    </lineage>
</organism>
<evidence type="ECO:0000259" key="6">
    <source>
        <dbReference type="PROSITE" id="PS50108"/>
    </source>
</evidence>
<reference evidence="8" key="1">
    <citation type="submission" date="2023-07" db="EMBL/GenBank/DDBJ databases">
        <authorList>
            <person name="Stuckert A."/>
        </authorList>
    </citation>
    <scope>NUCLEOTIDE SEQUENCE</scope>
</reference>
<feature type="compositionally biased region" description="Basic and acidic residues" evidence="5">
    <location>
        <begin position="55"/>
        <end position="64"/>
    </location>
</feature>
<feature type="domain" description="WH2" evidence="7">
    <location>
        <begin position="451"/>
        <end position="468"/>
    </location>
</feature>
<feature type="compositionally biased region" description="Basic and acidic residues" evidence="5">
    <location>
        <begin position="26"/>
        <end position="49"/>
    </location>
</feature>
<feature type="region of interest" description="Disordered" evidence="5">
    <location>
        <begin position="285"/>
        <end position="304"/>
    </location>
</feature>
<proteinExistence type="predicted"/>
<evidence type="ECO:0000313" key="9">
    <source>
        <dbReference type="Proteomes" id="UP001176940"/>
    </source>
</evidence>
<dbReference type="CDD" id="cd00132">
    <property type="entry name" value="CRIB"/>
    <property type="match status" value="1"/>
</dbReference>
<feature type="region of interest" description="Disordered" evidence="5">
    <location>
        <begin position="180"/>
        <end position="218"/>
    </location>
</feature>
<comment type="caution">
    <text evidence="8">The sequence shown here is derived from an EMBL/GenBank/DDBJ whole genome shotgun (WGS) entry which is preliminary data.</text>
</comment>
<feature type="region of interest" description="Disordered" evidence="5">
    <location>
        <begin position="1"/>
        <end position="69"/>
    </location>
</feature>